<dbReference type="OrthoDB" id="9803687at2"/>
<proteinExistence type="predicted"/>
<accession>S9PFD3</accession>
<comment type="caution">
    <text evidence="1">The sequence shown here is derived from an EMBL/GenBank/DDBJ whole genome shotgun (WGS) entry which is preliminary data.</text>
</comment>
<reference evidence="1" key="1">
    <citation type="submission" date="2013-05" db="EMBL/GenBank/DDBJ databases">
        <title>Genome assembly of Cystobacter fuscus DSM 2262.</title>
        <authorList>
            <person name="Sharma G."/>
            <person name="Khatri I."/>
            <person name="Kaur C."/>
            <person name="Mayilraj S."/>
            <person name="Subramanian S."/>
        </authorList>
    </citation>
    <scope>NUCLEOTIDE SEQUENCE [LARGE SCALE GENOMIC DNA]</scope>
    <source>
        <strain evidence="1">DSM 2262</strain>
    </source>
</reference>
<dbReference type="Gene3D" id="3.20.20.70">
    <property type="entry name" value="Aldolase class I"/>
    <property type="match status" value="1"/>
</dbReference>
<protein>
    <submittedName>
        <fullName evidence="1">Uncharacterized protein</fullName>
    </submittedName>
</protein>
<organism evidence="1 2">
    <name type="scientific">Cystobacter fuscus (strain ATCC 25194 / DSM 2262 / NBRC 100088 / M29)</name>
    <dbReference type="NCBI Taxonomy" id="1242864"/>
    <lineage>
        <taxon>Bacteria</taxon>
        <taxon>Pseudomonadati</taxon>
        <taxon>Myxococcota</taxon>
        <taxon>Myxococcia</taxon>
        <taxon>Myxococcales</taxon>
        <taxon>Cystobacterineae</taxon>
        <taxon>Archangiaceae</taxon>
        <taxon>Cystobacter</taxon>
    </lineage>
</organism>
<dbReference type="AlphaFoldDB" id="S9PFD3"/>
<evidence type="ECO:0000313" key="2">
    <source>
        <dbReference type="Proteomes" id="UP000011682"/>
    </source>
</evidence>
<gene>
    <name evidence="1" type="ORF">D187_000860</name>
</gene>
<dbReference type="InterPro" id="IPR011060">
    <property type="entry name" value="RibuloseP-bd_barrel"/>
</dbReference>
<sequence>MKRGLVIHVHGVASPEEAEQLESLGVDLIGVVVGERTTGRVIARDDAHAIAACLKRARLCVELLGEASLLEPQAARRMGVQVVQVPWGTEVPQTWRQALARASIEWALVRVPADEDDDPAWVRARIEEVGTPPPAWTQVELCPSLEDGWRVIRDASEDELDARDLDALAAKLPLLFSLPLRLDELKEIRRGLFHARGFSFTLGDKLGEALGAHHFTLNQVRELLKRLEAESN</sequence>
<dbReference type="RefSeq" id="WP_020918119.1">
    <property type="nucleotide sequence ID" value="NZ_ANAH02000010.1"/>
</dbReference>
<dbReference type="InterPro" id="IPR013785">
    <property type="entry name" value="Aldolase_TIM"/>
</dbReference>
<name>S9PFD3_CYSF2</name>
<dbReference type="SUPFAM" id="SSF51366">
    <property type="entry name" value="Ribulose-phoshate binding barrel"/>
    <property type="match status" value="1"/>
</dbReference>
<dbReference type="Proteomes" id="UP000011682">
    <property type="component" value="Unassembled WGS sequence"/>
</dbReference>
<evidence type="ECO:0000313" key="1">
    <source>
        <dbReference type="EMBL" id="EPX61077.1"/>
    </source>
</evidence>
<dbReference type="EMBL" id="ANAH02000010">
    <property type="protein sequence ID" value="EPX61077.1"/>
    <property type="molecule type" value="Genomic_DNA"/>
</dbReference>
<keyword evidence="2" id="KW-1185">Reference proteome</keyword>